<feature type="transmembrane region" description="Helical" evidence="1">
    <location>
        <begin position="99"/>
        <end position="124"/>
    </location>
</feature>
<evidence type="ECO:0000256" key="2">
    <source>
        <dbReference type="SAM" id="SignalP"/>
    </source>
</evidence>
<dbReference type="Proteomes" id="UP001642540">
    <property type="component" value="Unassembled WGS sequence"/>
</dbReference>
<evidence type="ECO:0000313" key="4">
    <source>
        <dbReference type="Proteomes" id="UP001642540"/>
    </source>
</evidence>
<dbReference type="EMBL" id="CAXLJM020000068">
    <property type="protein sequence ID" value="CAL8122552.1"/>
    <property type="molecule type" value="Genomic_DNA"/>
</dbReference>
<accession>A0ABP1RCE9</accession>
<feature type="chain" id="PRO_5047202735" description="Secreted protein" evidence="2">
    <location>
        <begin position="28"/>
        <end position="126"/>
    </location>
</feature>
<keyword evidence="2" id="KW-0732">Signal</keyword>
<proteinExistence type="predicted"/>
<protein>
    <recommendedName>
        <fullName evidence="5">Secreted protein</fullName>
    </recommendedName>
</protein>
<keyword evidence="1" id="KW-1133">Transmembrane helix</keyword>
<sequence length="126" mass="14254">MYRDSAHSKLSVLFLFIFLNLNLISSAQSNYNVYNNYSPDYLQKEVGSPDHLNDFENDNSLSRDRNKLQAYDKDLQVDPTFQKTFYINYRPPPPRRRRLLPYFILGFAAGSAGILGGAAAAGALRG</sequence>
<evidence type="ECO:0008006" key="5">
    <source>
        <dbReference type="Google" id="ProtNLM"/>
    </source>
</evidence>
<gene>
    <name evidence="3" type="ORF">ODALV1_LOCUS19858</name>
</gene>
<feature type="signal peptide" evidence="2">
    <location>
        <begin position="1"/>
        <end position="27"/>
    </location>
</feature>
<keyword evidence="1" id="KW-0472">Membrane</keyword>
<organism evidence="3 4">
    <name type="scientific">Orchesella dallaii</name>
    <dbReference type="NCBI Taxonomy" id="48710"/>
    <lineage>
        <taxon>Eukaryota</taxon>
        <taxon>Metazoa</taxon>
        <taxon>Ecdysozoa</taxon>
        <taxon>Arthropoda</taxon>
        <taxon>Hexapoda</taxon>
        <taxon>Collembola</taxon>
        <taxon>Entomobryomorpha</taxon>
        <taxon>Entomobryoidea</taxon>
        <taxon>Orchesellidae</taxon>
        <taxon>Orchesellinae</taxon>
        <taxon>Orchesella</taxon>
    </lineage>
</organism>
<comment type="caution">
    <text evidence="3">The sequence shown here is derived from an EMBL/GenBank/DDBJ whole genome shotgun (WGS) entry which is preliminary data.</text>
</comment>
<reference evidence="3 4" key="1">
    <citation type="submission" date="2024-08" db="EMBL/GenBank/DDBJ databases">
        <authorList>
            <person name="Cucini C."/>
            <person name="Frati F."/>
        </authorList>
    </citation>
    <scope>NUCLEOTIDE SEQUENCE [LARGE SCALE GENOMIC DNA]</scope>
</reference>
<keyword evidence="1" id="KW-0812">Transmembrane</keyword>
<evidence type="ECO:0000313" key="3">
    <source>
        <dbReference type="EMBL" id="CAL8122552.1"/>
    </source>
</evidence>
<evidence type="ECO:0000256" key="1">
    <source>
        <dbReference type="SAM" id="Phobius"/>
    </source>
</evidence>
<name>A0ABP1RCE9_9HEXA</name>
<keyword evidence="4" id="KW-1185">Reference proteome</keyword>